<dbReference type="RefSeq" id="XP_018272635.1">
    <property type="nucleotide sequence ID" value="XM_018412704.1"/>
</dbReference>
<dbReference type="AlphaFoldDB" id="A0A194SB11"/>
<gene>
    <name evidence="3" type="ORF">RHOBADRAFT_25664</name>
</gene>
<dbReference type="GeneID" id="28973153"/>
<dbReference type="OMA" id="ELRYPTW"/>
<evidence type="ECO:0008006" key="5">
    <source>
        <dbReference type="Google" id="ProtNLM"/>
    </source>
</evidence>
<reference evidence="3 4" key="1">
    <citation type="journal article" date="2015" name="Front. Microbiol.">
        <title>Genome sequence of the plant growth promoting endophytic yeast Rhodotorula graminis WP1.</title>
        <authorList>
            <person name="Firrincieli A."/>
            <person name="Otillar R."/>
            <person name="Salamov A."/>
            <person name="Schmutz J."/>
            <person name="Khan Z."/>
            <person name="Redman R.S."/>
            <person name="Fleck N.D."/>
            <person name="Lindquist E."/>
            <person name="Grigoriev I.V."/>
            <person name="Doty S.L."/>
        </authorList>
    </citation>
    <scope>NUCLEOTIDE SEQUENCE [LARGE SCALE GENOMIC DNA]</scope>
    <source>
        <strain evidence="3 4">WP1</strain>
    </source>
</reference>
<evidence type="ECO:0000313" key="3">
    <source>
        <dbReference type="EMBL" id="KPV76586.1"/>
    </source>
</evidence>
<organism evidence="3 4">
    <name type="scientific">Rhodotorula graminis (strain WP1)</name>
    <dbReference type="NCBI Taxonomy" id="578459"/>
    <lineage>
        <taxon>Eukaryota</taxon>
        <taxon>Fungi</taxon>
        <taxon>Dikarya</taxon>
        <taxon>Basidiomycota</taxon>
        <taxon>Pucciniomycotina</taxon>
        <taxon>Microbotryomycetes</taxon>
        <taxon>Sporidiobolales</taxon>
        <taxon>Sporidiobolaceae</taxon>
        <taxon>Rhodotorula</taxon>
    </lineage>
</organism>
<dbReference type="PANTHER" id="PTHR34598">
    <property type="entry name" value="BLL6449 PROTEIN"/>
    <property type="match status" value="1"/>
</dbReference>
<dbReference type="PANTHER" id="PTHR34598:SF3">
    <property type="entry name" value="OXIDOREDUCTASE AN1597"/>
    <property type="match status" value="1"/>
</dbReference>
<comment type="similarity">
    <text evidence="1">Belongs to the asaB hydroxylase/desaturase family.</text>
</comment>
<protein>
    <recommendedName>
        <fullName evidence="5">Methyltransferase</fullName>
    </recommendedName>
</protein>
<dbReference type="Proteomes" id="UP000053890">
    <property type="component" value="Unassembled WGS sequence"/>
</dbReference>
<dbReference type="NCBIfam" id="NF041278">
    <property type="entry name" value="CmcJ_NvfI_EfuI"/>
    <property type="match status" value="1"/>
</dbReference>
<dbReference type="GO" id="GO:0016491">
    <property type="term" value="F:oxidoreductase activity"/>
    <property type="evidence" value="ECO:0007669"/>
    <property type="project" value="InterPro"/>
</dbReference>
<dbReference type="STRING" id="578459.A0A194SB11"/>
<dbReference type="OrthoDB" id="412788at2759"/>
<name>A0A194SB11_RHOGW</name>
<keyword evidence="4" id="KW-1185">Reference proteome</keyword>
<feature type="region of interest" description="Disordered" evidence="2">
    <location>
        <begin position="141"/>
        <end position="164"/>
    </location>
</feature>
<evidence type="ECO:0000313" key="4">
    <source>
        <dbReference type="Proteomes" id="UP000053890"/>
    </source>
</evidence>
<sequence>MSSTTTTSATSVDLLAQAATESIKAPLYYFDGHTTDHKQPYQLQYPSPGPHLPFTNAVVATYPTEIFDIRPLVGTDQAAQISIETTGFGLVPAESAKTAMRYDDWTDEAKIKSVYYKEVEDLFKKQYGASRVIIFDHTIRRGEKPGEETPDTPTSRKPIPRVHVDQTPESGRRRVLRHGGEDGEKLLRGRAQLINTWKPLRGPVRDMPLAFADARTLDTDKDLVRARLLYPTEGEYAQPEGETLTVKHSPNHKWYYLSEMRPDEVLLLKCWESLPDGKIGTITPHTAFHDPRFFGKEGVELRESIEVRALVFHEVDE</sequence>
<evidence type="ECO:0000256" key="1">
    <source>
        <dbReference type="ARBA" id="ARBA00023604"/>
    </source>
</evidence>
<accession>A0A194SB11</accession>
<proteinExistence type="inferred from homology"/>
<dbReference type="EMBL" id="KQ474076">
    <property type="protein sequence ID" value="KPV76586.1"/>
    <property type="molecule type" value="Genomic_DNA"/>
</dbReference>
<dbReference type="InterPro" id="IPR044053">
    <property type="entry name" value="AsaB-like"/>
</dbReference>
<evidence type="ECO:0000256" key="2">
    <source>
        <dbReference type="SAM" id="MobiDB-lite"/>
    </source>
</evidence>